<evidence type="ECO:0000256" key="1">
    <source>
        <dbReference type="SAM" id="SignalP"/>
    </source>
</evidence>
<dbReference type="AlphaFoldDB" id="A0ABD3FES8"/>
<reference evidence="2 3" key="1">
    <citation type="submission" date="2024-09" db="EMBL/GenBank/DDBJ databases">
        <title>Genome sequencing and assembly of Phytophthora oleae, isolate VK10A, causative agent of rot of olive drupes.</title>
        <authorList>
            <person name="Conti Taguali S."/>
            <person name="Riolo M."/>
            <person name="La Spada F."/>
            <person name="Cacciola S.O."/>
            <person name="Dionisio G."/>
        </authorList>
    </citation>
    <scope>NUCLEOTIDE SEQUENCE [LARGE SCALE GENOMIC DNA]</scope>
    <source>
        <strain evidence="2 3">VK10A</strain>
    </source>
</reference>
<evidence type="ECO:0008006" key="4">
    <source>
        <dbReference type="Google" id="ProtNLM"/>
    </source>
</evidence>
<dbReference type="EMBL" id="JBIMZQ010000024">
    <property type="protein sequence ID" value="KAL3664415.1"/>
    <property type="molecule type" value="Genomic_DNA"/>
</dbReference>
<gene>
    <name evidence="2" type="ORF">V7S43_010738</name>
</gene>
<name>A0ABD3FES8_9STRA</name>
<evidence type="ECO:0000313" key="3">
    <source>
        <dbReference type="Proteomes" id="UP001632037"/>
    </source>
</evidence>
<feature type="signal peptide" evidence="1">
    <location>
        <begin position="1"/>
        <end position="23"/>
    </location>
</feature>
<protein>
    <recommendedName>
        <fullName evidence="4">RxLR effector protein</fullName>
    </recommendedName>
</protein>
<accession>A0ABD3FES8</accession>
<keyword evidence="3" id="KW-1185">Reference proteome</keyword>
<feature type="chain" id="PRO_5044817454" description="RxLR effector protein" evidence="1">
    <location>
        <begin position="24"/>
        <end position="54"/>
    </location>
</feature>
<keyword evidence="1" id="KW-0732">Signal</keyword>
<sequence length="54" mass="5622">MNFASIARVSMLLYAVAATLAQGQPSNKTIDLSTTTQNSSVDRIYGGSVADASK</sequence>
<comment type="caution">
    <text evidence="2">The sequence shown here is derived from an EMBL/GenBank/DDBJ whole genome shotgun (WGS) entry which is preliminary data.</text>
</comment>
<evidence type="ECO:0000313" key="2">
    <source>
        <dbReference type="EMBL" id="KAL3664415.1"/>
    </source>
</evidence>
<dbReference type="Proteomes" id="UP001632037">
    <property type="component" value="Unassembled WGS sequence"/>
</dbReference>
<proteinExistence type="predicted"/>
<organism evidence="2 3">
    <name type="scientific">Phytophthora oleae</name>
    <dbReference type="NCBI Taxonomy" id="2107226"/>
    <lineage>
        <taxon>Eukaryota</taxon>
        <taxon>Sar</taxon>
        <taxon>Stramenopiles</taxon>
        <taxon>Oomycota</taxon>
        <taxon>Peronosporomycetes</taxon>
        <taxon>Peronosporales</taxon>
        <taxon>Peronosporaceae</taxon>
        <taxon>Phytophthora</taxon>
    </lineage>
</organism>